<feature type="transmembrane region" description="Helical" evidence="1">
    <location>
        <begin position="260"/>
        <end position="277"/>
    </location>
</feature>
<feature type="transmembrane region" description="Helical" evidence="1">
    <location>
        <begin position="228"/>
        <end position="248"/>
    </location>
</feature>
<dbReference type="EMBL" id="CP097332">
    <property type="protein sequence ID" value="UQX88902.1"/>
    <property type="molecule type" value="Genomic_DNA"/>
</dbReference>
<keyword evidence="3" id="KW-1185">Reference proteome</keyword>
<reference evidence="2" key="1">
    <citation type="journal article" date="2018" name="Int. J. Syst. Evol. Microbiol.">
        <title>Jatrophihabitans telluris sp. nov., isolated from sediment soil of lava forest wetlands and the emended description of the genus Jatrophihabitans.</title>
        <authorList>
            <person name="Lee K.C."/>
            <person name="Suh M.K."/>
            <person name="Eom M.K."/>
            <person name="Kim K.K."/>
            <person name="Kim J.S."/>
            <person name="Kim D.S."/>
            <person name="Ko S.H."/>
            <person name="Shin Y.K."/>
            <person name="Lee J.S."/>
        </authorList>
    </citation>
    <scope>NUCLEOTIDE SEQUENCE</scope>
    <source>
        <strain evidence="2">N237</strain>
    </source>
</reference>
<protein>
    <submittedName>
        <fullName evidence="2">DMT family transporter</fullName>
    </submittedName>
</protein>
<feature type="transmembrane region" description="Helical" evidence="1">
    <location>
        <begin position="57"/>
        <end position="90"/>
    </location>
</feature>
<evidence type="ECO:0000313" key="3">
    <source>
        <dbReference type="Proteomes" id="UP001056336"/>
    </source>
</evidence>
<evidence type="ECO:0000256" key="1">
    <source>
        <dbReference type="SAM" id="Phobius"/>
    </source>
</evidence>
<dbReference type="PANTHER" id="PTHR40761:SF1">
    <property type="entry name" value="CONSERVED INTEGRAL MEMBRANE ALANINE VALINE AND LEUCINE RICH PROTEIN-RELATED"/>
    <property type="match status" value="1"/>
</dbReference>
<dbReference type="RefSeq" id="WP_249772750.1">
    <property type="nucleotide sequence ID" value="NZ_CP097332.1"/>
</dbReference>
<proteinExistence type="predicted"/>
<dbReference type="Proteomes" id="UP001056336">
    <property type="component" value="Chromosome"/>
</dbReference>
<feature type="transmembrane region" description="Helical" evidence="1">
    <location>
        <begin position="132"/>
        <end position="151"/>
    </location>
</feature>
<keyword evidence="1" id="KW-1133">Transmembrane helix</keyword>
<keyword evidence="1" id="KW-0812">Transmembrane</keyword>
<feature type="transmembrane region" description="Helical" evidence="1">
    <location>
        <begin position="102"/>
        <end position="120"/>
    </location>
</feature>
<sequence length="294" mass="29492">MSSVVLAVSAGVAAAIAYGAGTAGQHAAAYSGRADAGRLLELLRNPRWLAATAGDGLGVLLQLIALASGPVVLVQPLLILALPVAVLLRSAFGVPAPARRELLDCFVVILGLAGFFALLGEPHRGRIIATAPAAWTAGLALVAGLALLLAMRHRAPVPRAVGFGVVAGCWFGVVSVLVEAVSVVWIAEGLEGFGDPRGLIPLVAVVVLGGGGYLLVQVGFQLGPLAASFPANLILDPVVAVVLGAVLLGEQIPLGGVKGLGYLACLAAVSWGAVRLARPPLPSGVCASVTMDVS</sequence>
<feature type="transmembrane region" description="Helical" evidence="1">
    <location>
        <begin position="163"/>
        <end position="187"/>
    </location>
</feature>
<dbReference type="NCBIfam" id="NF038012">
    <property type="entry name" value="DMT_1"/>
    <property type="match status" value="1"/>
</dbReference>
<keyword evidence="1" id="KW-0472">Membrane</keyword>
<organism evidence="2 3">
    <name type="scientific">Jatrophihabitans telluris</name>
    <dbReference type="NCBI Taxonomy" id="2038343"/>
    <lineage>
        <taxon>Bacteria</taxon>
        <taxon>Bacillati</taxon>
        <taxon>Actinomycetota</taxon>
        <taxon>Actinomycetes</taxon>
        <taxon>Jatrophihabitantales</taxon>
        <taxon>Jatrophihabitantaceae</taxon>
        <taxon>Jatrophihabitans</taxon>
    </lineage>
</organism>
<reference evidence="2" key="2">
    <citation type="submission" date="2022-05" db="EMBL/GenBank/DDBJ databases">
        <authorList>
            <person name="Kim J.-S."/>
            <person name="Lee K."/>
            <person name="Suh M."/>
            <person name="Eom M."/>
            <person name="Kim J.-S."/>
            <person name="Kim D.-S."/>
            <person name="Ko S.-H."/>
            <person name="Shin Y."/>
            <person name="Lee J.-S."/>
        </authorList>
    </citation>
    <scope>NUCLEOTIDE SEQUENCE</scope>
    <source>
        <strain evidence="2">N237</strain>
    </source>
</reference>
<evidence type="ECO:0000313" key="2">
    <source>
        <dbReference type="EMBL" id="UQX88902.1"/>
    </source>
</evidence>
<accession>A0ABY4R0N9</accession>
<feature type="transmembrane region" description="Helical" evidence="1">
    <location>
        <begin position="199"/>
        <end position="216"/>
    </location>
</feature>
<name>A0ABY4R0N9_9ACTN</name>
<gene>
    <name evidence="2" type="ORF">M6D93_02620</name>
</gene>
<dbReference type="PANTHER" id="PTHR40761">
    <property type="entry name" value="CONSERVED INTEGRAL MEMBRANE ALANINE VALINE AND LEUCINE RICH PROTEIN-RELATED"/>
    <property type="match status" value="1"/>
</dbReference>